<evidence type="ECO:0000313" key="7">
    <source>
        <dbReference type="EMBL" id="EIW00922.1"/>
    </source>
</evidence>
<dbReference type="EMBL" id="CM001486">
    <property type="protein sequence ID" value="EIW00922.1"/>
    <property type="molecule type" value="Genomic_DNA"/>
</dbReference>
<feature type="transmembrane region" description="Helical" evidence="6">
    <location>
        <begin position="196"/>
        <end position="217"/>
    </location>
</feature>
<keyword evidence="5 6" id="KW-0472">Membrane</keyword>
<feature type="transmembrane region" description="Helical" evidence="6">
    <location>
        <begin position="310"/>
        <end position="329"/>
    </location>
</feature>
<comment type="subcellular location">
    <subcellularLocation>
        <location evidence="1">Membrane</location>
        <topology evidence="1">Multi-pass membrane protein</topology>
    </subcellularLocation>
</comment>
<dbReference type="InterPro" id="IPR030191">
    <property type="entry name" value="CodB"/>
</dbReference>
<feature type="transmembrane region" description="Helical" evidence="6">
    <location>
        <begin position="135"/>
        <end position="152"/>
    </location>
</feature>
<feature type="transmembrane region" description="Helical" evidence="6">
    <location>
        <begin position="158"/>
        <end position="175"/>
    </location>
</feature>
<evidence type="ECO:0000256" key="3">
    <source>
        <dbReference type="ARBA" id="ARBA00022692"/>
    </source>
</evidence>
<proteinExistence type="inferred from homology"/>
<reference evidence="7 8" key="1">
    <citation type="submission" date="2012-02" db="EMBL/GenBank/DDBJ databases">
        <title>Improved High-Quality Draft sequence of Thermoanaerobacter siderophilus SR4.</title>
        <authorList>
            <consortium name="US DOE Joint Genome Institute"/>
            <person name="Lucas S."/>
            <person name="Han J."/>
            <person name="Lapidus A."/>
            <person name="Cheng J.-F."/>
            <person name="Goodwin L."/>
            <person name="Pitluck S."/>
            <person name="Peters L."/>
            <person name="Detter J.C."/>
            <person name="Han C."/>
            <person name="Tapia R."/>
            <person name="Land M."/>
            <person name="Hauser L."/>
            <person name="Kyrpides N."/>
            <person name="Ivanova N."/>
            <person name="Pagani I."/>
            <person name="Hemme C."/>
            <person name="Woyke T."/>
        </authorList>
    </citation>
    <scope>NUCLEOTIDE SEQUENCE [LARGE SCALE GENOMIC DNA]</scope>
    <source>
        <strain evidence="7 8">SR4</strain>
    </source>
</reference>
<feature type="transmembrane region" description="Helical" evidence="6">
    <location>
        <begin position="263"/>
        <end position="281"/>
    </location>
</feature>
<feature type="transmembrane region" description="Helical" evidence="6">
    <location>
        <begin position="229"/>
        <end position="251"/>
    </location>
</feature>
<sequence>MAFKTADDYSLSRVPLDARRPMWEVFMIRFGSVVCLPLLMTGATIGYGMTMKDVIIATLLGVTIMEIVSFLTGVAGALEGMSTSFLSRWAGFGQLGSSLIGLVISITATGWFGIQNSVFAEGLYSAFRGKVNIQLLMLISGIAITLIVVYGYKMLSYTANIAVPAFIAGVLWATFKMLGNYNMSEILSSPPPGPHLTIGVAATMIAGGFMVGSVITPDLSRFNRNAKDVFWMTLLSLLLGEILLNFIGATMAHAASTSDVVKIMYNLGGWFAALLVIFSTIKINDLNLYAASLGVTNFLDAAFNVKVNRGIITLIIGIIGTALSMMGILEKFTSFLMILGIAIPPIAGIMVVDYFILRRFKKELEESRAEGKLPEIVEHINPIALLAWLIGALIGYYVQWGIPALNSLVAAGLAHWLISKMWAITTGRKMIRFVKGENA</sequence>
<keyword evidence="8" id="KW-1185">Reference proteome</keyword>
<name>I9AFZ3_9THEO</name>
<dbReference type="Proteomes" id="UP000005110">
    <property type="component" value="Chromosome"/>
</dbReference>
<dbReference type="Pfam" id="PF02133">
    <property type="entry name" value="Transp_cyt_pur"/>
    <property type="match status" value="1"/>
</dbReference>
<dbReference type="InterPro" id="IPR001248">
    <property type="entry name" value="Pur-cyt_permease"/>
</dbReference>
<evidence type="ECO:0000313" key="8">
    <source>
        <dbReference type="Proteomes" id="UP000005110"/>
    </source>
</evidence>
<accession>I9AFZ3</accession>
<evidence type="ECO:0000256" key="5">
    <source>
        <dbReference type="ARBA" id="ARBA00023136"/>
    </source>
</evidence>
<gene>
    <name evidence="7" type="ORF">ThesiDRAFT1_2055</name>
</gene>
<dbReference type="CDD" id="cd11484">
    <property type="entry name" value="SLC-NCS1sbd_CobB-like"/>
    <property type="match status" value="1"/>
</dbReference>
<comment type="similarity">
    <text evidence="2">Belongs to the purine-cytosine permease (2.A.39) family.</text>
</comment>
<dbReference type="HOGENOM" id="CLU_035711_0_0_9"/>
<feature type="transmembrane region" description="Helical" evidence="6">
    <location>
        <begin position="26"/>
        <end position="47"/>
    </location>
</feature>
<feature type="transmembrane region" description="Helical" evidence="6">
    <location>
        <begin position="376"/>
        <end position="398"/>
    </location>
</feature>
<evidence type="ECO:0000256" key="6">
    <source>
        <dbReference type="SAM" id="Phobius"/>
    </source>
</evidence>
<organism evidence="7 8">
    <name type="scientific">Thermoanaerobacter siderophilus SR4</name>
    <dbReference type="NCBI Taxonomy" id="880478"/>
    <lineage>
        <taxon>Bacteria</taxon>
        <taxon>Bacillati</taxon>
        <taxon>Bacillota</taxon>
        <taxon>Clostridia</taxon>
        <taxon>Thermoanaerobacterales</taxon>
        <taxon>Thermoanaerobacteraceae</taxon>
        <taxon>Thermoanaerobacter</taxon>
    </lineage>
</organism>
<dbReference type="PANTHER" id="PTHR30569">
    <property type="entry name" value="CYTOSINE TRANSPORTER CODB"/>
    <property type="match status" value="1"/>
</dbReference>
<evidence type="ECO:0000256" key="4">
    <source>
        <dbReference type="ARBA" id="ARBA00022989"/>
    </source>
</evidence>
<dbReference type="Gene3D" id="1.10.4160.10">
    <property type="entry name" value="Hydantoin permease"/>
    <property type="match status" value="1"/>
</dbReference>
<feature type="transmembrane region" description="Helical" evidence="6">
    <location>
        <begin position="95"/>
        <end position="114"/>
    </location>
</feature>
<dbReference type="AlphaFoldDB" id="I9AFZ3"/>
<dbReference type="GO" id="GO:0015209">
    <property type="term" value="F:cytosine transmembrane transporter activity"/>
    <property type="evidence" value="ECO:0007669"/>
    <property type="project" value="InterPro"/>
</dbReference>
<feature type="transmembrane region" description="Helical" evidence="6">
    <location>
        <begin position="404"/>
        <end position="423"/>
    </location>
</feature>
<keyword evidence="3 6" id="KW-0812">Transmembrane</keyword>
<dbReference type="GO" id="GO:0005886">
    <property type="term" value="C:plasma membrane"/>
    <property type="evidence" value="ECO:0007669"/>
    <property type="project" value="TreeGrafter"/>
</dbReference>
<evidence type="ECO:0000256" key="1">
    <source>
        <dbReference type="ARBA" id="ARBA00004141"/>
    </source>
</evidence>
<keyword evidence="4 6" id="KW-1133">Transmembrane helix</keyword>
<protein>
    <submittedName>
        <fullName evidence="7">Purine-cytosine permease-like transporter</fullName>
    </submittedName>
</protein>
<feature type="transmembrane region" description="Helical" evidence="6">
    <location>
        <begin position="335"/>
        <end position="356"/>
    </location>
</feature>
<feature type="transmembrane region" description="Helical" evidence="6">
    <location>
        <begin position="54"/>
        <end position="75"/>
    </location>
</feature>
<evidence type="ECO:0000256" key="2">
    <source>
        <dbReference type="ARBA" id="ARBA00008974"/>
    </source>
</evidence>
<dbReference type="PATRIC" id="fig|880478.3.peg.462"/>
<dbReference type="PANTHER" id="PTHR30569:SF0">
    <property type="entry name" value="CYTOSINE PERMEASE"/>
    <property type="match status" value="1"/>
</dbReference>